<gene>
    <name evidence="5" type="ORF">GV827_12435</name>
</gene>
<dbReference type="GO" id="GO:0005737">
    <property type="term" value="C:cytoplasm"/>
    <property type="evidence" value="ECO:0007669"/>
    <property type="project" value="TreeGrafter"/>
</dbReference>
<proteinExistence type="predicted"/>
<dbReference type="PANTHER" id="PTHR30502:SF4">
    <property type="entry name" value="5-KETO-4-DEOXY-D-GLUCARATE ALDOLASE"/>
    <property type="match status" value="1"/>
</dbReference>
<dbReference type="Gene3D" id="3.20.20.60">
    <property type="entry name" value="Phosphoenolpyruvate-binding domains"/>
    <property type="match status" value="1"/>
</dbReference>
<evidence type="ECO:0000256" key="1">
    <source>
        <dbReference type="ARBA" id="ARBA00022723"/>
    </source>
</evidence>
<sequence>MKNPTNLFKAELRKRGHQLGIWNTIGGNTVPDLLGGAGFDWVLVDCEHAAIDTVEVLPALQAISANPKVSAIVRPADNDATLFKRILDMGAQTLLVPYVQTAEEAAQAVSAMRYAPHGVRGMAGMTRATRYGQVDDYYTVAYDELCLVVQVETALGLDNLEAIAQTEGVDAVFIGPADLSASLGLPGQTSHPDVVAAIHNAIDRLKAIGVPVGLMALDPASAKAFIARGVNFTAVGVDLVLLADAVASLRRAFDEAP</sequence>
<feature type="domain" description="HpcH/HpaI aldolase/citrate lyase" evidence="4">
    <location>
        <begin position="34"/>
        <end position="244"/>
    </location>
</feature>
<protein>
    <submittedName>
        <fullName evidence="5">4-hydroxy-2-oxo-heptane-1,7-dioate aldolase</fullName>
    </submittedName>
</protein>
<dbReference type="EMBL" id="JAABNT010000007">
    <property type="protein sequence ID" value="NEK23207.1"/>
    <property type="molecule type" value="Genomic_DNA"/>
</dbReference>
<keyword evidence="2" id="KW-0456">Lyase</keyword>
<name>A0A6P0CBE6_9RHOB</name>
<evidence type="ECO:0000313" key="5">
    <source>
        <dbReference type="EMBL" id="NEK23207.1"/>
    </source>
</evidence>
<evidence type="ECO:0000256" key="2">
    <source>
        <dbReference type="ARBA" id="ARBA00023239"/>
    </source>
</evidence>
<dbReference type="GO" id="GO:0046872">
    <property type="term" value="F:metal ion binding"/>
    <property type="evidence" value="ECO:0007669"/>
    <property type="project" value="UniProtKB-KW"/>
</dbReference>
<comment type="catalytic activity">
    <reaction evidence="3">
        <text>D-glyceraldehyde + pyruvate = 2-dehydro-3-deoxy-L-galactonate</text>
        <dbReference type="Rhea" id="RHEA:80055"/>
        <dbReference type="ChEBI" id="CHEBI:15361"/>
        <dbReference type="ChEBI" id="CHEBI:17378"/>
        <dbReference type="ChEBI" id="CHEBI:75545"/>
    </reaction>
</comment>
<dbReference type="Proteomes" id="UP000468591">
    <property type="component" value="Unassembled WGS sequence"/>
</dbReference>
<dbReference type="PANTHER" id="PTHR30502">
    <property type="entry name" value="2-KETO-3-DEOXY-L-RHAMNONATE ALDOLASE"/>
    <property type="match status" value="1"/>
</dbReference>
<dbReference type="RefSeq" id="WP_164354135.1">
    <property type="nucleotide sequence ID" value="NZ_JAABNT010000007.1"/>
</dbReference>
<keyword evidence="6" id="KW-1185">Reference proteome</keyword>
<dbReference type="GO" id="GO:0016832">
    <property type="term" value="F:aldehyde-lyase activity"/>
    <property type="evidence" value="ECO:0007669"/>
    <property type="project" value="TreeGrafter"/>
</dbReference>
<accession>A0A6P0CBE6</accession>
<dbReference type="InterPro" id="IPR015813">
    <property type="entry name" value="Pyrv/PenolPyrv_kinase-like_dom"/>
</dbReference>
<dbReference type="AlphaFoldDB" id="A0A6P0CBE6"/>
<dbReference type="InterPro" id="IPR040442">
    <property type="entry name" value="Pyrv_kinase-like_dom_sf"/>
</dbReference>
<evidence type="ECO:0000313" key="6">
    <source>
        <dbReference type="Proteomes" id="UP000468591"/>
    </source>
</evidence>
<comment type="caution">
    <text evidence="5">The sequence shown here is derived from an EMBL/GenBank/DDBJ whole genome shotgun (WGS) entry which is preliminary data.</text>
</comment>
<evidence type="ECO:0000259" key="4">
    <source>
        <dbReference type="Pfam" id="PF03328"/>
    </source>
</evidence>
<evidence type="ECO:0000256" key="3">
    <source>
        <dbReference type="ARBA" id="ARBA00045074"/>
    </source>
</evidence>
<dbReference type="Pfam" id="PF03328">
    <property type="entry name" value="HpcH_HpaI"/>
    <property type="match status" value="1"/>
</dbReference>
<organism evidence="5 6">
    <name type="scientific">Sulfitobacter sediminilitoris</name>
    <dbReference type="NCBI Taxonomy" id="2698830"/>
    <lineage>
        <taxon>Bacteria</taxon>
        <taxon>Pseudomonadati</taxon>
        <taxon>Pseudomonadota</taxon>
        <taxon>Alphaproteobacteria</taxon>
        <taxon>Rhodobacterales</taxon>
        <taxon>Roseobacteraceae</taxon>
        <taxon>Sulfitobacter</taxon>
    </lineage>
</organism>
<reference evidence="5 6" key="1">
    <citation type="submission" date="2020-01" db="EMBL/GenBank/DDBJ databases">
        <title>Sulfitobacter sediminilitoris sp. nov., isolated from a tidal flat.</title>
        <authorList>
            <person name="Park S."/>
            <person name="Yoon J.-H."/>
        </authorList>
    </citation>
    <scope>NUCLEOTIDE SEQUENCE [LARGE SCALE GENOMIC DNA]</scope>
    <source>
        <strain evidence="5 6">JBTF-M27</strain>
    </source>
</reference>
<keyword evidence="1" id="KW-0479">Metal-binding</keyword>
<dbReference type="SUPFAM" id="SSF51621">
    <property type="entry name" value="Phosphoenolpyruvate/pyruvate domain"/>
    <property type="match status" value="1"/>
</dbReference>
<dbReference type="InterPro" id="IPR005000">
    <property type="entry name" value="Aldolase/citrate-lyase_domain"/>
</dbReference>
<dbReference type="InterPro" id="IPR050251">
    <property type="entry name" value="HpcH-HpaI_aldolase"/>
</dbReference>